<feature type="compositionally biased region" description="Low complexity" evidence="1">
    <location>
        <begin position="62"/>
        <end position="86"/>
    </location>
</feature>
<evidence type="ECO:0000313" key="3">
    <source>
        <dbReference type="Proteomes" id="UP000001982"/>
    </source>
</evidence>
<keyword evidence="3" id="KW-1185">Reference proteome</keyword>
<accession>Q12MH0</accession>
<dbReference type="KEGG" id="sdn:Sden_2074"/>
<reference evidence="2 3" key="1">
    <citation type="submission" date="2006-03" db="EMBL/GenBank/DDBJ databases">
        <title>Complete sequence of Shewanella denitrificans OS217.</title>
        <authorList>
            <consortium name="US DOE Joint Genome Institute"/>
            <person name="Copeland A."/>
            <person name="Lucas S."/>
            <person name="Lapidus A."/>
            <person name="Barry K."/>
            <person name="Detter J.C."/>
            <person name="Glavina del Rio T."/>
            <person name="Hammon N."/>
            <person name="Israni S."/>
            <person name="Dalin E."/>
            <person name="Tice H."/>
            <person name="Pitluck S."/>
            <person name="Brettin T."/>
            <person name="Bruce D."/>
            <person name="Han C."/>
            <person name="Tapia R."/>
            <person name="Gilna P."/>
            <person name="Kiss H."/>
            <person name="Schmutz J."/>
            <person name="Larimer F."/>
            <person name="Land M."/>
            <person name="Hauser L."/>
            <person name="Kyrpides N."/>
            <person name="Lykidis A."/>
            <person name="Richardson P."/>
        </authorList>
    </citation>
    <scope>NUCLEOTIDE SEQUENCE [LARGE SCALE GENOMIC DNA]</scope>
    <source>
        <strain evidence="3">OS217 / ATCC BAA-1090 / DSM 15013</strain>
    </source>
</reference>
<evidence type="ECO:0000313" key="2">
    <source>
        <dbReference type="EMBL" id="ABE55356.1"/>
    </source>
</evidence>
<proteinExistence type="predicted"/>
<feature type="region of interest" description="Disordered" evidence="1">
    <location>
        <begin position="55"/>
        <end position="100"/>
    </location>
</feature>
<dbReference type="eggNOG" id="ENOG50331S5">
    <property type="taxonomic scope" value="Bacteria"/>
</dbReference>
<dbReference type="Proteomes" id="UP000001982">
    <property type="component" value="Chromosome"/>
</dbReference>
<dbReference type="RefSeq" id="WP_011496511.1">
    <property type="nucleotide sequence ID" value="NC_007954.1"/>
</dbReference>
<gene>
    <name evidence="2" type="ordered locus">Sden_2074</name>
</gene>
<organism evidence="2 3">
    <name type="scientific">Shewanella denitrificans (strain OS217 / ATCC BAA-1090 / DSM 15013)</name>
    <dbReference type="NCBI Taxonomy" id="318161"/>
    <lineage>
        <taxon>Bacteria</taxon>
        <taxon>Pseudomonadati</taxon>
        <taxon>Pseudomonadota</taxon>
        <taxon>Gammaproteobacteria</taxon>
        <taxon>Alteromonadales</taxon>
        <taxon>Shewanellaceae</taxon>
        <taxon>Shewanella</taxon>
    </lineage>
</organism>
<dbReference type="HOGENOM" id="CLU_148693_0_0_6"/>
<dbReference type="OrthoDB" id="5772010at2"/>
<protein>
    <submittedName>
        <fullName evidence="2">Uncharacterized protein</fullName>
    </submittedName>
</protein>
<sequence>MSNLTKEEVIAQLQLALEKQSSEKIEIVQKGSWYKINEGKSLRFSDLEQMLADVTSGREVQAPAKKTTTTKPAKPATTSASKAPTKQPVASTKAAGLTPKQVWREKLANAGGQTLPRGF</sequence>
<name>Q12MH0_SHEDO</name>
<dbReference type="EMBL" id="CP000302">
    <property type="protein sequence ID" value="ABE55356.1"/>
    <property type="molecule type" value="Genomic_DNA"/>
</dbReference>
<evidence type="ECO:0000256" key="1">
    <source>
        <dbReference type="SAM" id="MobiDB-lite"/>
    </source>
</evidence>
<dbReference type="AlphaFoldDB" id="Q12MH0"/>